<dbReference type="GO" id="GO:0047474">
    <property type="term" value="F:long-chain fatty acid--protein ligase activity"/>
    <property type="evidence" value="ECO:0007669"/>
    <property type="project" value="InterPro"/>
</dbReference>
<dbReference type="STRING" id="391625.PPSIR1_36432"/>
<dbReference type="EMBL" id="ABCS01000012">
    <property type="protein sequence ID" value="EDM80255.1"/>
    <property type="molecule type" value="Genomic_DNA"/>
</dbReference>
<evidence type="ECO:0000313" key="4">
    <source>
        <dbReference type="Proteomes" id="UP000005801"/>
    </source>
</evidence>
<dbReference type="InterPro" id="IPR042099">
    <property type="entry name" value="ANL_N_sf"/>
</dbReference>
<organism evidence="3 4">
    <name type="scientific">Plesiocystis pacifica SIR-1</name>
    <dbReference type="NCBI Taxonomy" id="391625"/>
    <lineage>
        <taxon>Bacteria</taxon>
        <taxon>Pseudomonadati</taxon>
        <taxon>Myxococcota</taxon>
        <taxon>Polyangia</taxon>
        <taxon>Nannocystales</taxon>
        <taxon>Nannocystaceae</taxon>
        <taxon>Plesiocystis</taxon>
    </lineage>
</organism>
<keyword evidence="3" id="KW-0436">Ligase</keyword>
<dbReference type="eggNOG" id="COG1541">
    <property type="taxonomic scope" value="Bacteria"/>
</dbReference>
<dbReference type="Gene3D" id="3.40.50.12780">
    <property type="entry name" value="N-terminal domain of ligase-like"/>
    <property type="match status" value="1"/>
</dbReference>
<feature type="domain" description="Acyl-protein synthetase LuxE" evidence="2">
    <location>
        <begin position="32"/>
        <end position="390"/>
    </location>
</feature>
<gene>
    <name evidence="3" type="ORF">PPSIR1_36432</name>
</gene>
<dbReference type="AlphaFoldDB" id="A6G1J1"/>
<evidence type="ECO:0000259" key="2">
    <source>
        <dbReference type="Pfam" id="PF04443"/>
    </source>
</evidence>
<dbReference type="Proteomes" id="UP000005801">
    <property type="component" value="Unassembled WGS sequence"/>
</dbReference>
<name>A6G1J1_9BACT</name>
<evidence type="ECO:0000256" key="1">
    <source>
        <dbReference type="SAM" id="MobiDB-lite"/>
    </source>
</evidence>
<feature type="region of interest" description="Disordered" evidence="1">
    <location>
        <begin position="1"/>
        <end position="25"/>
    </location>
</feature>
<dbReference type="OrthoDB" id="182577at2"/>
<dbReference type="SUPFAM" id="SSF56801">
    <property type="entry name" value="Acetyl-CoA synthetase-like"/>
    <property type="match status" value="1"/>
</dbReference>
<dbReference type="GO" id="GO:0008218">
    <property type="term" value="P:bioluminescence"/>
    <property type="evidence" value="ECO:0007669"/>
    <property type="project" value="InterPro"/>
</dbReference>
<sequence>MSRATSIPQPAGADQPPNEAEAQSPSVRIIDARTAIDELIFAEDPWYALPLERQRELSDALIRQALREHLERCPSYRDYYARSGAAEPGAVALADIPLVSTRVFKFADLRSVEAHEVERWYRSSGTSGQPSRVPRDRASLERMVGSVHGSVGLLADWDEDEVAVINLGPGREHVEDVWFQYVMSLIEALYRSESRVPRDEAALDEIIGLAQSLLDDYEHLIVVGPPFHVLDLCEHMQRRGVELQAGEGATILTAGGWKRFGGRAIPKQEFRAVVARQFGLRGEGQVRDVFNQVELNTVLFECEAHEKHVPPWVHVAARDPETLQPVPEGEEGMLSYLDASCSAYPCFIVTEDVGVVRRGRCACGREGTRVDVLRRLESRAAKGCALKMGQIHANG</sequence>
<dbReference type="InterPro" id="IPR007534">
    <property type="entry name" value="LuxE"/>
</dbReference>
<evidence type="ECO:0000313" key="3">
    <source>
        <dbReference type="EMBL" id="EDM80255.1"/>
    </source>
</evidence>
<protein>
    <submittedName>
        <fullName evidence="3">LuxE, long-chain-fatty-acid ligase</fullName>
    </submittedName>
</protein>
<proteinExistence type="predicted"/>
<reference evidence="3 4" key="1">
    <citation type="submission" date="2007-06" db="EMBL/GenBank/DDBJ databases">
        <authorList>
            <person name="Shimkets L."/>
            <person name="Ferriera S."/>
            <person name="Johnson J."/>
            <person name="Kravitz S."/>
            <person name="Beeson K."/>
            <person name="Sutton G."/>
            <person name="Rogers Y.-H."/>
            <person name="Friedman R."/>
            <person name="Frazier M."/>
            <person name="Venter J.C."/>
        </authorList>
    </citation>
    <scope>NUCLEOTIDE SEQUENCE [LARGE SCALE GENOMIC DNA]</scope>
    <source>
        <strain evidence="3 4">SIR-1</strain>
    </source>
</reference>
<keyword evidence="4" id="KW-1185">Reference proteome</keyword>
<comment type="caution">
    <text evidence="3">The sequence shown here is derived from an EMBL/GenBank/DDBJ whole genome shotgun (WGS) entry which is preliminary data.</text>
</comment>
<dbReference type="Pfam" id="PF04443">
    <property type="entry name" value="LuxE"/>
    <property type="match status" value="1"/>
</dbReference>
<accession>A6G1J1</accession>
<dbReference type="RefSeq" id="WP_006970590.1">
    <property type="nucleotide sequence ID" value="NZ_ABCS01000012.1"/>
</dbReference>